<dbReference type="GO" id="GO:0046656">
    <property type="term" value="P:folic acid biosynthetic process"/>
    <property type="evidence" value="ECO:0007669"/>
    <property type="project" value="UniProtKB-KW"/>
</dbReference>
<evidence type="ECO:0000256" key="2">
    <source>
        <dbReference type="ARBA" id="ARBA00009320"/>
    </source>
</evidence>
<dbReference type="RefSeq" id="WP_085212677.1">
    <property type="nucleotide sequence ID" value="NZ_FXAM01000001.1"/>
</dbReference>
<dbReference type="CDD" id="cd01559">
    <property type="entry name" value="ADCL_like"/>
    <property type="match status" value="1"/>
</dbReference>
<comment type="subunit">
    <text evidence="3">Homodimer.</text>
</comment>
<proteinExistence type="inferred from homology"/>
<keyword evidence="4 14" id="KW-0663">Pyridoxal phosphate</keyword>
<evidence type="ECO:0000313" key="16">
    <source>
        <dbReference type="Proteomes" id="UP000192923"/>
    </source>
</evidence>
<dbReference type="InterPro" id="IPR050571">
    <property type="entry name" value="Class-IV_PLP-Dep_Aminotrnsfr"/>
</dbReference>
<comment type="cofactor">
    <cofactor evidence="1 14">
        <name>pyridoxal 5'-phosphate</name>
        <dbReference type="ChEBI" id="CHEBI:597326"/>
    </cofactor>
</comment>
<reference evidence="15 16" key="1">
    <citation type="submission" date="2016-12" db="EMBL/GenBank/DDBJ databases">
        <authorList>
            <person name="Song W.-J."/>
            <person name="Kurnit D.M."/>
        </authorList>
    </citation>
    <scope>NUCLEOTIDE SEQUENCE [LARGE SCALE GENOMIC DNA]</scope>
    <source>
        <strain evidence="15 16">175</strain>
    </source>
</reference>
<evidence type="ECO:0000256" key="13">
    <source>
        <dbReference type="RuleBase" id="RU004106"/>
    </source>
</evidence>
<dbReference type="OrthoDB" id="9805628at2"/>
<dbReference type="InterPro" id="IPR043132">
    <property type="entry name" value="BCAT-like_C"/>
</dbReference>
<dbReference type="PANTHER" id="PTHR42743">
    <property type="entry name" value="AMINO-ACID AMINOTRANSFERASE"/>
    <property type="match status" value="1"/>
</dbReference>
<dbReference type="InterPro" id="IPR018300">
    <property type="entry name" value="Aminotrans_IV_CS"/>
</dbReference>
<dbReference type="GO" id="GO:0005829">
    <property type="term" value="C:cytosol"/>
    <property type="evidence" value="ECO:0007669"/>
    <property type="project" value="TreeGrafter"/>
</dbReference>
<comment type="function">
    <text evidence="10">Involved in the biosynthesis of p-aminobenzoate (PABA), a precursor of tetrahydrofolate. Converts 4-amino-4-deoxychorismate into 4-aminobenzoate (PABA) and pyruvate.</text>
</comment>
<evidence type="ECO:0000256" key="10">
    <source>
        <dbReference type="ARBA" id="ARBA00054027"/>
    </source>
</evidence>
<dbReference type="Pfam" id="PF01063">
    <property type="entry name" value="Aminotran_4"/>
    <property type="match status" value="1"/>
</dbReference>
<dbReference type="NCBIfam" id="NF004761">
    <property type="entry name" value="PRK06092.1"/>
    <property type="match status" value="1"/>
</dbReference>
<dbReference type="NCBIfam" id="TIGR03461">
    <property type="entry name" value="pabC_Proteo"/>
    <property type="match status" value="1"/>
</dbReference>
<keyword evidence="5" id="KW-0289">Folate biosynthesis</keyword>
<keyword evidence="6 15" id="KW-0456">Lyase</keyword>
<evidence type="ECO:0000256" key="8">
    <source>
        <dbReference type="ARBA" id="ARBA00035676"/>
    </source>
</evidence>
<evidence type="ECO:0000256" key="11">
    <source>
        <dbReference type="ARBA" id="ARBA00069174"/>
    </source>
</evidence>
<dbReference type="STRING" id="1760988.SAMN02949497_2237"/>
<dbReference type="EMBL" id="FXAM01000001">
    <property type="protein sequence ID" value="SMF94898.1"/>
    <property type="molecule type" value="Genomic_DNA"/>
</dbReference>
<gene>
    <name evidence="15" type="ORF">SAMN02949497_2237</name>
</gene>
<evidence type="ECO:0000256" key="4">
    <source>
        <dbReference type="ARBA" id="ARBA00022898"/>
    </source>
</evidence>
<evidence type="ECO:0000256" key="6">
    <source>
        <dbReference type="ARBA" id="ARBA00023239"/>
    </source>
</evidence>
<name>A0A1Y6CW66_9GAMM</name>
<dbReference type="InterPro" id="IPR001544">
    <property type="entry name" value="Aminotrans_IV"/>
</dbReference>
<dbReference type="GO" id="GO:0008696">
    <property type="term" value="F:4-amino-4-deoxychorismate lyase activity"/>
    <property type="evidence" value="ECO:0007669"/>
    <property type="project" value="UniProtKB-UniRule"/>
</dbReference>
<evidence type="ECO:0000256" key="9">
    <source>
        <dbReference type="ARBA" id="ARBA00049529"/>
    </source>
</evidence>
<evidence type="ECO:0000256" key="3">
    <source>
        <dbReference type="ARBA" id="ARBA00011738"/>
    </source>
</evidence>
<evidence type="ECO:0000256" key="14">
    <source>
        <dbReference type="RuleBase" id="RU004516"/>
    </source>
</evidence>
<comment type="similarity">
    <text evidence="2 13">Belongs to the class-IV pyridoxal-phosphate-dependent aminotransferase family.</text>
</comment>
<protein>
    <recommendedName>
        <fullName evidence="11 12">Aminodeoxychorismate lyase</fullName>
        <ecNumber evidence="8 12">4.1.3.38</ecNumber>
    </recommendedName>
</protein>
<dbReference type="SUPFAM" id="SSF56752">
    <property type="entry name" value="D-aminoacid aminotransferase-like PLP-dependent enzymes"/>
    <property type="match status" value="1"/>
</dbReference>
<evidence type="ECO:0000256" key="1">
    <source>
        <dbReference type="ARBA" id="ARBA00001933"/>
    </source>
</evidence>
<dbReference type="Proteomes" id="UP000192923">
    <property type="component" value="Unassembled WGS sequence"/>
</dbReference>
<accession>A0A1Y6CW66</accession>
<dbReference type="PANTHER" id="PTHR42743:SF2">
    <property type="entry name" value="AMINODEOXYCHORISMATE LYASE"/>
    <property type="match status" value="1"/>
</dbReference>
<dbReference type="GO" id="GO:0008153">
    <property type="term" value="P:4-aminobenzoate biosynthetic process"/>
    <property type="evidence" value="ECO:0007669"/>
    <property type="project" value="UniProtKB-UniRule"/>
</dbReference>
<comment type="catalytic activity">
    <reaction evidence="9">
        <text>4-amino-4-deoxychorismate = 4-aminobenzoate + pyruvate + H(+)</text>
        <dbReference type="Rhea" id="RHEA:16201"/>
        <dbReference type="ChEBI" id="CHEBI:15361"/>
        <dbReference type="ChEBI" id="CHEBI:15378"/>
        <dbReference type="ChEBI" id="CHEBI:17836"/>
        <dbReference type="ChEBI" id="CHEBI:58406"/>
        <dbReference type="EC" id="4.1.3.38"/>
    </reaction>
</comment>
<organism evidence="15 16">
    <name type="scientific">Methylomagnum ishizawai</name>
    <dbReference type="NCBI Taxonomy" id="1760988"/>
    <lineage>
        <taxon>Bacteria</taxon>
        <taxon>Pseudomonadati</taxon>
        <taxon>Pseudomonadota</taxon>
        <taxon>Gammaproteobacteria</taxon>
        <taxon>Methylococcales</taxon>
        <taxon>Methylococcaceae</taxon>
        <taxon>Methylomagnum</taxon>
    </lineage>
</organism>
<evidence type="ECO:0000313" key="15">
    <source>
        <dbReference type="EMBL" id="SMF94898.1"/>
    </source>
</evidence>
<evidence type="ECO:0000256" key="7">
    <source>
        <dbReference type="ARBA" id="ARBA00035633"/>
    </source>
</evidence>
<dbReference type="GO" id="GO:0030170">
    <property type="term" value="F:pyridoxal phosphate binding"/>
    <property type="evidence" value="ECO:0007669"/>
    <property type="project" value="InterPro"/>
</dbReference>
<dbReference type="FunFam" id="3.20.10.10:FF:000002">
    <property type="entry name" value="D-alanine aminotransferase"/>
    <property type="match status" value="1"/>
</dbReference>
<evidence type="ECO:0000256" key="5">
    <source>
        <dbReference type="ARBA" id="ARBA00022909"/>
    </source>
</evidence>
<dbReference type="EC" id="4.1.3.38" evidence="8 12"/>
<dbReference type="Gene3D" id="3.30.470.10">
    <property type="match status" value="1"/>
</dbReference>
<dbReference type="InterPro" id="IPR043131">
    <property type="entry name" value="BCAT-like_N"/>
</dbReference>
<comment type="pathway">
    <text evidence="7">Cofactor biosynthesis; tetrahydrofolate biosynthesis; 4-aminobenzoate from chorismate: step 2/2.</text>
</comment>
<dbReference type="PROSITE" id="PS00770">
    <property type="entry name" value="AA_TRANSFER_CLASS_4"/>
    <property type="match status" value="1"/>
</dbReference>
<dbReference type="InterPro" id="IPR017824">
    <property type="entry name" value="Aminodeoxychorismate_lyase_IV"/>
</dbReference>
<evidence type="ECO:0000256" key="12">
    <source>
        <dbReference type="NCBIfam" id="TIGR03461"/>
    </source>
</evidence>
<dbReference type="AlphaFoldDB" id="A0A1Y6CW66"/>
<sequence>MVLVNGEPASQVDVADRGFQYGDGVFTTLKVLRGVPLFLEAHLARLERDAARLFLPVPDRAVLEAEVRQLCGLKPEGVLKIQWTGGGGGRGYRRPDAPTGTRVLGLHPLPDYPATLHDQGVAIRVCRTRLGINPALAGLKHMNRLEQILARAEWSQADIREGLMLDTGGHVVEGTMTNLFLAQGGRLHTPKLDGCGVAGIMRGWVLVGAAELGLAVEERRLSLDEVRAADELFLTNSVIGLWPVSRLEARAYPVGPISGAIWRWLTTKIQAALDPSGPISH</sequence>
<keyword evidence="16" id="KW-1185">Reference proteome</keyword>
<dbReference type="Gene3D" id="3.20.10.10">
    <property type="entry name" value="D-amino Acid Aminotransferase, subunit A, domain 2"/>
    <property type="match status" value="1"/>
</dbReference>
<dbReference type="InterPro" id="IPR036038">
    <property type="entry name" value="Aminotransferase-like"/>
</dbReference>